<evidence type="ECO:0000313" key="3">
    <source>
        <dbReference type="Proteomes" id="UP000599688"/>
    </source>
</evidence>
<gene>
    <name evidence="2" type="ORF">GCM10010831_20180</name>
</gene>
<keyword evidence="3" id="KW-1185">Reference proteome</keyword>
<evidence type="ECO:0000313" key="2">
    <source>
        <dbReference type="EMBL" id="GGE18959.1"/>
    </source>
</evidence>
<feature type="domain" description="GSCFA" evidence="1">
    <location>
        <begin position="22"/>
        <end position="255"/>
    </location>
</feature>
<accession>A0A917EBL5</accession>
<organism evidence="2 3">
    <name type="scientific">Psychroflexus salis</name>
    <dbReference type="NCBI Taxonomy" id="1526574"/>
    <lineage>
        <taxon>Bacteria</taxon>
        <taxon>Pseudomonadati</taxon>
        <taxon>Bacteroidota</taxon>
        <taxon>Flavobacteriia</taxon>
        <taxon>Flavobacteriales</taxon>
        <taxon>Flavobacteriaceae</taxon>
        <taxon>Psychroflexus</taxon>
    </lineage>
</organism>
<dbReference type="RefSeq" id="WP_188406732.1">
    <property type="nucleotide sequence ID" value="NZ_BMGL01000011.1"/>
</dbReference>
<sequence>MKLSTPILVKSPDLKLNYGSQFFNIGSCFANNLANKLSYFGFKTQQNPVGILFHPFAIEQFCKWLEAEAINLDLFVEQNKVWKSLQAHSVVQGETPEDLLFNLQKAVVETRNYLKTTDTIFITFGTAFVYHHLPTKKYVANCQKQHSSLFKKELIEIKALVEAMQQIIKTLSKFNQANIYISVSPVRHIKDGLVENNLSKANLLAAVHHVIENNTNVDYFPAYEIVMDELRDYRFYNRDLLHPNELAIDYVWEKFSIAFFEENALQLMHKVGKYRKLSAHRPLQENKATQLAHLAKINAFKQDLLAEEPHLQLDK</sequence>
<dbReference type="Pfam" id="PF08885">
    <property type="entry name" value="GSCFA"/>
    <property type="match status" value="1"/>
</dbReference>
<proteinExistence type="predicted"/>
<protein>
    <recommendedName>
        <fullName evidence="1">GSCFA domain-containing protein</fullName>
    </recommendedName>
</protein>
<reference evidence="2 3" key="1">
    <citation type="journal article" date="2014" name="Int. J. Syst. Evol. Microbiol.">
        <title>Complete genome sequence of Corynebacterium casei LMG S-19264T (=DSM 44701T), isolated from a smear-ripened cheese.</title>
        <authorList>
            <consortium name="US DOE Joint Genome Institute (JGI-PGF)"/>
            <person name="Walter F."/>
            <person name="Albersmeier A."/>
            <person name="Kalinowski J."/>
            <person name="Ruckert C."/>
        </authorList>
    </citation>
    <scope>NUCLEOTIDE SEQUENCE [LARGE SCALE GENOMIC DNA]</scope>
    <source>
        <strain evidence="2 3">CGMCC 1.12925</strain>
    </source>
</reference>
<evidence type="ECO:0000259" key="1">
    <source>
        <dbReference type="Pfam" id="PF08885"/>
    </source>
</evidence>
<dbReference type="AlphaFoldDB" id="A0A917EBL5"/>
<dbReference type="InterPro" id="IPR014982">
    <property type="entry name" value="GSCFA"/>
</dbReference>
<dbReference type="Proteomes" id="UP000599688">
    <property type="component" value="Unassembled WGS sequence"/>
</dbReference>
<dbReference type="SUPFAM" id="SSF52266">
    <property type="entry name" value="SGNH hydrolase"/>
    <property type="match status" value="1"/>
</dbReference>
<dbReference type="Gene3D" id="3.40.50.1110">
    <property type="entry name" value="SGNH hydrolase"/>
    <property type="match status" value="1"/>
</dbReference>
<dbReference type="InterPro" id="IPR036514">
    <property type="entry name" value="SGNH_hydro_sf"/>
</dbReference>
<name>A0A917EBL5_9FLAO</name>
<dbReference type="GO" id="GO:0016788">
    <property type="term" value="F:hydrolase activity, acting on ester bonds"/>
    <property type="evidence" value="ECO:0007669"/>
    <property type="project" value="UniProtKB-ARBA"/>
</dbReference>
<comment type="caution">
    <text evidence="2">The sequence shown here is derived from an EMBL/GenBank/DDBJ whole genome shotgun (WGS) entry which is preliminary data.</text>
</comment>
<dbReference type="EMBL" id="BMGL01000011">
    <property type="protein sequence ID" value="GGE18959.1"/>
    <property type="molecule type" value="Genomic_DNA"/>
</dbReference>